<feature type="binding site" evidence="5">
    <location>
        <position position="275"/>
    </location>
    <ligand>
        <name>(3S)-3-hydroxy-3-methylglutaryl-CoA</name>
        <dbReference type="ChEBI" id="CHEBI:43074"/>
    </ligand>
</feature>
<dbReference type="GO" id="GO:0004421">
    <property type="term" value="F:hydroxymethylglutaryl-CoA synthase activity"/>
    <property type="evidence" value="ECO:0007669"/>
    <property type="project" value="UniProtKB-UniRule"/>
</dbReference>
<dbReference type="InterPro" id="IPR013746">
    <property type="entry name" value="HMG_CoA_synt_C_dom"/>
</dbReference>
<feature type="binding site" evidence="5">
    <location>
        <position position="148"/>
    </location>
    <ligand>
        <name>substrate</name>
    </ligand>
</feature>
<feature type="active site" description="Proton donor/acceptor" evidence="4">
    <location>
        <position position="233"/>
    </location>
</feature>
<comment type="caution">
    <text evidence="8">The sequence shown here is derived from an EMBL/GenBank/DDBJ whole genome shotgun (WGS) entry which is preliminary data.</text>
</comment>
<gene>
    <name evidence="8" type="primary">mvaS</name>
    <name evidence="8" type="ORF">HMPREF9088_1001</name>
</gene>
<evidence type="ECO:0000256" key="1">
    <source>
        <dbReference type="ARBA" id="ARBA00007061"/>
    </source>
</evidence>
<dbReference type="CDD" id="cd00827">
    <property type="entry name" value="init_cond_enzymes"/>
    <property type="match status" value="1"/>
</dbReference>
<organism evidence="8 9">
    <name type="scientific">Enterococcus italicus (strain DSM 15952 / CCUG 50447 / LMG 22039 / TP 1.5)</name>
    <dbReference type="NCBI Taxonomy" id="888064"/>
    <lineage>
        <taxon>Bacteria</taxon>
        <taxon>Bacillati</taxon>
        <taxon>Bacillota</taxon>
        <taxon>Bacilli</taxon>
        <taxon>Lactobacillales</taxon>
        <taxon>Enterococcaceae</taxon>
        <taxon>Enterococcus</taxon>
    </lineage>
</organism>
<comment type="similarity">
    <text evidence="1">Belongs to the thiolase-like superfamily. HMG-CoA synthase family.</text>
</comment>
<accession>E6LF61</accession>
<dbReference type="Pfam" id="PF01154">
    <property type="entry name" value="HMG_CoA_synt_N"/>
    <property type="match status" value="1"/>
</dbReference>
<dbReference type="GO" id="GO:0006084">
    <property type="term" value="P:acetyl-CoA metabolic process"/>
    <property type="evidence" value="ECO:0007669"/>
    <property type="project" value="InterPro"/>
</dbReference>
<feature type="binding site" evidence="5">
    <location>
        <position position="29"/>
    </location>
    <ligand>
        <name>(3S)-3-hydroxy-3-methylglutaryl-CoA</name>
        <dbReference type="ChEBI" id="CHEBI:43074"/>
    </ligand>
</feature>
<evidence type="ECO:0000259" key="6">
    <source>
        <dbReference type="Pfam" id="PF01154"/>
    </source>
</evidence>
<dbReference type="PANTHER" id="PTHR43323">
    <property type="entry name" value="3-HYDROXY-3-METHYLGLUTARYL COENZYME A SYNTHASE"/>
    <property type="match status" value="1"/>
</dbReference>
<evidence type="ECO:0000256" key="3">
    <source>
        <dbReference type="NCBIfam" id="TIGR01835"/>
    </source>
</evidence>
<evidence type="ECO:0000313" key="9">
    <source>
        <dbReference type="Proteomes" id="UP000010296"/>
    </source>
</evidence>
<keyword evidence="2 8" id="KW-0808">Transferase</keyword>
<protein>
    <recommendedName>
        <fullName evidence="3">Hydroxymethylglutaryl-CoA synthase</fullName>
        <ecNumber evidence="3">2.3.3.10</ecNumber>
    </recommendedName>
</protein>
<dbReference type="Gene3D" id="3.40.47.10">
    <property type="match status" value="2"/>
</dbReference>
<dbReference type="HOGENOM" id="CLU_008065_3_2_9"/>
<dbReference type="OrthoDB" id="9769523at2"/>
<dbReference type="InterPro" id="IPR016039">
    <property type="entry name" value="Thiolase-like"/>
</dbReference>
<keyword evidence="9" id="KW-1185">Reference proteome</keyword>
<dbReference type="SUPFAM" id="SSF53901">
    <property type="entry name" value="Thiolase-like"/>
    <property type="match status" value="2"/>
</dbReference>
<feature type="active site" description="Proton donor/acceptor" evidence="4">
    <location>
        <position position="79"/>
    </location>
</feature>
<evidence type="ECO:0000313" key="8">
    <source>
        <dbReference type="EMBL" id="EFU74165.1"/>
    </source>
</evidence>
<dbReference type="EMBL" id="AEPV01000036">
    <property type="protein sequence ID" value="EFU74165.1"/>
    <property type="molecule type" value="Genomic_DNA"/>
</dbReference>
<feature type="domain" description="Hydroxymethylglutaryl-coenzyme A synthase N-terminal" evidence="6">
    <location>
        <begin position="3"/>
        <end position="164"/>
    </location>
</feature>
<reference evidence="8 9" key="1">
    <citation type="submission" date="2010-12" db="EMBL/GenBank/DDBJ databases">
        <authorList>
            <person name="Muzny D."/>
            <person name="Qin X."/>
            <person name="Deng J."/>
            <person name="Jiang H."/>
            <person name="Liu Y."/>
            <person name="Qu J."/>
            <person name="Song X.-Z."/>
            <person name="Zhang L."/>
            <person name="Thornton R."/>
            <person name="Coyle M."/>
            <person name="Francisco L."/>
            <person name="Jackson L."/>
            <person name="Javaid M."/>
            <person name="Korchina V."/>
            <person name="Kovar C."/>
            <person name="Mata R."/>
            <person name="Mathew T."/>
            <person name="Ngo R."/>
            <person name="Nguyen L."/>
            <person name="Nguyen N."/>
            <person name="Okwuonu G."/>
            <person name="Ongeri F."/>
            <person name="Pham C."/>
            <person name="Simmons D."/>
            <person name="Wilczek-Boney K."/>
            <person name="Hale W."/>
            <person name="Jakkamsetti A."/>
            <person name="Pham P."/>
            <person name="Ruth R."/>
            <person name="San Lucas F."/>
            <person name="Warren J."/>
            <person name="Zhang J."/>
            <person name="Zhao Z."/>
            <person name="Zhou C."/>
            <person name="Zhu D."/>
            <person name="Lee S."/>
            <person name="Bess C."/>
            <person name="Blankenburg K."/>
            <person name="Forbes L."/>
            <person name="Fu Q."/>
            <person name="Gubbala S."/>
            <person name="Hirani K."/>
            <person name="Jayaseelan J.C."/>
            <person name="Lara F."/>
            <person name="Munidasa M."/>
            <person name="Palculict T."/>
            <person name="Patil S."/>
            <person name="Pu L.-L."/>
            <person name="Saada N."/>
            <person name="Tang L."/>
            <person name="Weissenberger G."/>
            <person name="Zhu Y."/>
            <person name="Hemphill L."/>
            <person name="Shang Y."/>
            <person name="Youmans B."/>
            <person name="Ayvaz T."/>
            <person name="Ross M."/>
            <person name="Santibanez J."/>
            <person name="Aqrawi P."/>
            <person name="Gross S."/>
            <person name="Joshi V."/>
            <person name="Fowler G."/>
            <person name="Nazareth L."/>
            <person name="Reid J."/>
            <person name="Worley K."/>
            <person name="Petrosino J."/>
            <person name="Highlander S."/>
            <person name="Gibbs R."/>
        </authorList>
    </citation>
    <scope>NUCLEOTIDE SEQUENCE [LARGE SCALE GENOMIC DNA]</scope>
    <source>
        <strain evidence="9">DSM 15952 / CCUG 50447 / LMG 22039 / TP 1.5</strain>
    </source>
</reference>
<feature type="domain" description="Hydroxymethylglutaryl-coenzyme A synthase C-terminal" evidence="7">
    <location>
        <begin position="257"/>
        <end position="330"/>
    </location>
</feature>
<proteinExistence type="inferred from homology"/>
<feature type="active site" description="Acyl-thioester intermediate" evidence="4">
    <location>
        <position position="111"/>
    </location>
</feature>
<feature type="binding site" evidence="5">
    <location>
        <position position="242"/>
    </location>
    <ligand>
        <name>(3S)-3-hydroxy-3-methylglutaryl-CoA</name>
        <dbReference type="ChEBI" id="CHEBI:43074"/>
    </ligand>
</feature>
<dbReference type="InterPro" id="IPR011554">
    <property type="entry name" value="HMG_CoA_synthase_prok"/>
</dbReference>
<keyword evidence="8" id="KW-0012">Acyltransferase</keyword>
<dbReference type="RefSeq" id="WP_007208020.1">
    <property type="nucleotide sequence ID" value="NZ_GL622241.1"/>
</dbReference>
<dbReference type="Pfam" id="PF08540">
    <property type="entry name" value="HMG_CoA_synt_C"/>
    <property type="match status" value="2"/>
</dbReference>
<evidence type="ECO:0000256" key="4">
    <source>
        <dbReference type="PIRSR" id="PIRSR611554-1"/>
    </source>
</evidence>
<dbReference type="eggNOG" id="COG3425">
    <property type="taxonomic scope" value="Bacteria"/>
</dbReference>
<evidence type="ECO:0000259" key="7">
    <source>
        <dbReference type="Pfam" id="PF08540"/>
    </source>
</evidence>
<sequence>MSIGIDQLSFFVPPYYVDMPELAIARNVDPNKYIIGIGQSQMAIAPKTQDIVTFAANAAKQILTKENQEKIDMIIVGTESSTDESKASAVVLHRLLGLSPFTRSFEIKQACYGATAGIQIARNHIAAHPDSLVLVIATDNARYGLNSGGEPTQGAGAVAMILSANPRILELSSETVAFTQDVYDFWRPTGNLYPEVNGPLSNETYIASFQKIWDEYTTRYSQSFADFAALCFHVPYTKMGKKALLSKLETAPHEIAELLLERYEESIHYSRKVGNLYTGSLYLGLISLLETSVALKSGDKIGLFSYGSGSVAEFFTGHLVDGYKHHLHEELHTQLLSRRIKLDIPEYEQLFNDTLDMTKYSQFQDDQPFSITEIKDYIRFYRQ</sequence>
<dbReference type="PANTHER" id="PTHR43323:SF2">
    <property type="entry name" value="HYDROXYMETHYLGLUTARYL-COA SYNTHASE"/>
    <property type="match status" value="1"/>
</dbReference>
<dbReference type="Proteomes" id="UP000010296">
    <property type="component" value="Unassembled WGS sequence"/>
</dbReference>
<feature type="domain" description="Hydroxymethylglutaryl-coenzyme A synthase C-terminal" evidence="7">
    <location>
        <begin position="177"/>
        <end position="244"/>
    </location>
</feature>
<dbReference type="STRING" id="888064.HMPREF9088_1001"/>
<feature type="binding site" evidence="5">
    <location>
        <position position="143"/>
    </location>
    <ligand>
        <name>(3S)-3-hydroxy-3-methylglutaryl-CoA</name>
        <dbReference type="ChEBI" id="CHEBI:43074"/>
    </ligand>
</feature>
<dbReference type="InterPro" id="IPR013528">
    <property type="entry name" value="HMG_CoA_synth_N"/>
</dbReference>
<dbReference type="AlphaFoldDB" id="E6LF61"/>
<name>E6LF61_ENTI1</name>
<dbReference type="NCBIfam" id="TIGR01835">
    <property type="entry name" value="HMG-CoA-S_prok"/>
    <property type="match status" value="1"/>
</dbReference>
<dbReference type="EC" id="2.3.3.10" evidence="3"/>
<evidence type="ECO:0000256" key="5">
    <source>
        <dbReference type="PIRSR" id="PIRSR611554-2"/>
    </source>
</evidence>
<evidence type="ECO:0000256" key="2">
    <source>
        <dbReference type="ARBA" id="ARBA00022679"/>
    </source>
</evidence>